<name>A0AAJ3NLZ6_9MYCO</name>
<keyword evidence="3" id="KW-0238">DNA-binding</keyword>
<dbReference type="PANTHER" id="PTHR34075:SF5">
    <property type="entry name" value="BLR3430 PROTEIN"/>
    <property type="match status" value="1"/>
</dbReference>
<keyword evidence="4" id="KW-1185">Reference proteome</keyword>
<evidence type="ECO:0000313" key="4">
    <source>
        <dbReference type="Proteomes" id="UP000193387"/>
    </source>
</evidence>
<sequence>MRPAPDPEAEFFWLSGRDGRLRIQRCRDCGHYVHPPTGHCPACDGVHCAPAVVSGRGTVHTFTVNHQPWTPGQPPFVVVIVELEEQWGLRLTSNLVHSQIDEVRIGMPVTVGFIGRHGLWYPVFVPADGRDD</sequence>
<dbReference type="EMBL" id="LQPR01000055">
    <property type="protein sequence ID" value="ORW68105.1"/>
    <property type="molecule type" value="Genomic_DNA"/>
</dbReference>
<evidence type="ECO:0000259" key="1">
    <source>
        <dbReference type="Pfam" id="PF01796"/>
    </source>
</evidence>
<dbReference type="InterPro" id="IPR002878">
    <property type="entry name" value="ChsH2_C"/>
</dbReference>
<dbReference type="AlphaFoldDB" id="A0AAJ3NLZ6"/>
<evidence type="ECO:0000259" key="2">
    <source>
        <dbReference type="Pfam" id="PF12172"/>
    </source>
</evidence>
<accession>A0AAJ3NLZ6</accession>
<dbReference type="InterPro" id="IPR012340">
    <property type="entry name" value="NA-bd_OB-fold"/>
</dbReference>
<gene>
    <name evidence="3" type="ORF">AWC23_22010</name>
</gene>
<dbReference type="Gene3D" id="6.10.30.10">
    <property type="match status" value="1"/>
</dbReference>
<dbReference type="SUPFAM" id="SSF50249">
    <property type="entry name" value="Nucleic acid-binding proteins"/>
    <property type="match status" value="1"/>
</dbReference>
<feature type="domain" description="ChsH2 C-terminal OB-fold" evidence="1">
    <location>
        <begin position="53"/>
        <end position="113"/>
    </location>
</feature>
<evidence type="ECO:0000313" key="3">
    <source>
        <dbReference type="EMBL" id="ORW68105.1"/>
    </source>
</evidence>
<dbReference type="Proteomes" id="UP000193387">
    <property type="component" value="Unassembled WGS sequence"/>
</dbReference>
<comment type="caution">
    <text evidence="3">The sequence shown here is derived from an EMBL/GenBank/DDBJ whole genome shotgun (WGS) entry which is preliminary data.</text>
</comment>
<feature type="domain" description="ChsH2 rubredoxin-like zinc ribbon" evidence="2">
    <location>
        <begin position="16"/>
        <end position="44"/>
    </location>
</feature>
<reference evidence="3 4" key="1">
    <citation type="submission" date="2016-01" db="EMBL/GenBank/DDBJ databases">
        <title>The new phylogeny of the genus Mycobacterium.</title>
        <authorList>
            <person name="Tarcisio F."/>
            <person name="Conor M."/>
            <person name="Antonella G."/>
            <person name="Elisabetta G."/>
            <person name="Giulia F.S."/>
            <person name="Sara T."/>
            <person name="Anna F."/>
            <person name="Clotilde B."/>
            <person name="Roberto B."/>
            <person name="Veronica D.S."/>
            <person name="Fabio R."/>
            <person name="Monica P."/>
            <person name="Olivier J."/>
            <person name="Enrico T."/>
            <person name="Nicola S."/>
        </authorList>
    </citation>
    <scope>NUCLEOTIDE SEQUENCE [LARGE SCALE GENOMIC DNA]</scope>
    <source>
        <strain evidence="3 4">DSM 44616</strain>
    </source>
</reference>
<organism evidence="3 4">
    <name type="scientific">Mycobacterium saskatchewanense</name>
    <dbReference type="NCBI Taxonomy" id="220927"/>
    <lineage>
        <taxon>Bacteria</taxon>
        <taxon>Bacillati</taxon>
        <taxon>Actinomycetota</taxon>
        <taxon>Actinomycetes</taxon>
        <taxon>Mycobacteriales</taxon>
        <taxon>Mycobacteriaceae</taxon>
        <taxon>Mycobacterium</taxon>
        <taxon>Mycobacterium simiae complex</taxon>
    </lineage>
</organism>
<dbReference type="PANTHER" id="PTHR34075">
    <property type="entry name" value="BLR3430 PROTEIN"/>
    <property type="match status" value="1"/>
</dbReference>
<dbReference type="Pfam" id="PF12172">
    <property type="entry name" value="zf-ChsH2"/>
    <property type="match status" value="1"/>
</dbReference>
<protein>
    <submittedName>
        <fullName evidence="3">DNA-binding protein</fullName>
    </submittedName>
</protein>
<dbReference type="Pfam" id="PF01796">
    <property type="entry name" value="OB_ChsH2_C"/>
    <property type="match status" value="1"/>
</dbReference>
<dbReference type="GO" id="GO:0003677">
    <property type="term" value="F:DNA binding"/>
    <property type="evidence" value="ECO:0007669"/>
    <property type="project" value="UniProtKB-KW"/>
</dbReference>
<proteinExistence type="predicted"/>
<dbReference type="InterPro" id="IPR022002">
    <property type="entry name" value="ChsH2_Znr"/>
</dbReference>
<dbReference type="InterPro" id="IPR052513">
    <property type="entry name" value="Thioester_dehydratase-like"/>
</dbReference>